<dbReference type="SMART" id="SM00382">
    <property type="entry name" value="AAA"/>
    <property type="match status" value="1"/>
</dbReference>
<accession>A0A2A6RK97</accession>
<dbReference type="InterPro" id="IPR003593">
    <property type="entry name" value="AAA+_ATPase"/>
</dbReference>
<sequence length="404" mass="45004">MSTLTQGMQRATRGDQNPLDLVETSLRGQIFGQERAIESVIRVLNRARFGFSAGNPRRPRATLLFLGPTGVGKTATARALAQLLRPDEEAFLKIDCSLFSQGHEVSALVGAPPSYVGRDQKPLLNPEIIEQENSVVLFDEIEKGQPELWNLLLQVMEDGEILLLNGGRRVSFHNSIVIYTTNVGAKEMVDYLDQRTIGFRTPHQDVESTGQEIYQIGFEALQKVFQPEWINRLDEIVAFRPLSSDVLRSVLDHMVKESNEQYIRQGVKVELLAEAKEYILNKGFDSRFGARPLRQQLLKHIDAPLADLLASGGIPSGSRVVVTYTGVDRHGEALDFYYHAAPELLRQAEELRAQEVGRIAIKENDGPQPPSISLSSERSNVAEGGMSPFGVRGPRINPRRNEGR</sequence>
<organism evidence="7 8">
    <name type="scientific">Candidatus Viridilinea mediisalina</name>
    <dbReference type="NCBI Taxonomy" id="2024553"/>
    <lineage>
        <taxon>Bacteria</taxon>
        <taxon>Bacillati</taxon>
        <taxon>Chloroflexota</taxon>
        <taxon>Chloroflexia</taxon>
        <taxon>Chloroflexales</taxon>
        <taxon>Chloroflexineae</taxon>
        <taxon>Oscillochloridaceae</taxon>
        <taxon>Candidatus Viridilinea</taxon>
    </lineage>
</organism>
<dbReference type="GO" id="GO:0005737">
    <property type="term" value="C:cytoplasm"/>
    <property type="evidence" value="ECO:0007669"/>
    <property type="project" value="TreeGrafter"/>
</dbReference>
<gene>
    <name evidence="7" type="ORF">CJ255_08935</name>
</gene>
<keyword evidence="3" id="KW-0143">Chaperone</keyword>
<dbReference type="Gene3D" id="1.10.8.60">
    <property type="match status" value="1"/>
</dbReference>
<dbReference type="Pfam" id="PF10431">
    <property type="entry name" value="ClpB_D2-small"/>
    <property type="match status" value="1"/>
</dbReference>
<dbReference type="PANTHER" id="PTHR11638:SF18">
    <property type="entry name" value="HEAT SHOCK PROTEIN 104"/>
    <property type="match status" value="1"/>
</dbReference>
<evidence type="ECO:0000256" key="2">
    <source>
        <dbReference type="ARBA" id="ARBA00022840"/>
    </source>
</evidence>
<feature type="domain" description="Clp ATPase C-terminal" evidence="6">
    <location>
        <begin position="242"/>
        <end position="336"/>
    </location>
</feature>
<keyword evidence="1" id="KW-0547">Nucleotide-binding</keyword>
<evidence type="ECO:0000256" key="1">
    <source>
        <dbReference type="ARBA" id="ARBA00022741"/>
    </source>
</evidence>
<keyword evidence="2" id="KW-0067">ATP-binding</keyword>
<evidence type="ECO:0000313" key="7">
    <source>
        <dbReference type="EMBL" id="PDW03442.1"/>
    </source>
</evidence>
<dbReference type="Proteomes" id="UP000220527">
    <property type="component" value="Unassembled WGS sequence"/>
</dbReference>
<dbReference type="AlphaFoldDB" id="A0A2A6RK97"/>
<dbReference type="GO" id="GO:0034605">
    <property type="term" value="P:cellular response to heat"/>
    <property type="evidence" value="ECO:0007669"/>
    <property type="project" value="TreeGrafter"/>
</dbReference>
<dbReference type="RefSeq" id="WP_097643759.1">
    <property type="nucleotide sequence ID" value="NZ_NQWI01000030.1"/>
</dbReference>
<dbReference type="OrthoDB" id="9803641at2"/>
<name>A0A2A6RK97_9CHLR</name>
<proteinExistence type="predicted"/>
<comment type="caution">
    <text evidence="7">The sequence shown here is derived from an EMBL/GenBank/DDBJ whole genome shotgun (WGS) entry which is preliminary data.</text>
</comment>
<dbReference type="InterPro" id="IPR003959">
    <property type="entry name" value="ATPase_AAA_core"/>
</dbReference>
<dbReference type="GO" id="GO:0016887">
    <property type="term" value="F:ATP hydrolysis activity"/>
    <property type="evidence" value="ECO:0007669"/>
    <property type="project" value="InterPro"/>
</dbReference>
<dbReference type="InterPro" id="IPR050130">
    <property type="entry name" value="ClpA_ClpB"/>
</dbReference>
<dbReference type="EMBL" id="NQWI01000030">
    <property type="protein sequence ID" value="PDW03442.1"/>
    <property type="molecule type" value="Genomic_DNA"/>
</dbReference>
<feature type="domain" description="AAA+ ATPase" evidence="5">
    <location>
        <begin position="59"/>
        <end position="203"/>
    </location>
</feature>
<evidence type="ECO:0000313" key="8">
    <source>
        <dbReference type="Proteomes" id="UP000220527"/>
    </source>
</evidence>
<evidence type="ECO:0000259" key="6">
    <source>
        <dbReference type="SMART" id="SM01086"/>
    </source>
</evidence>
<evidence type="ECO:0000259" key="5">
    <source>
        <dbReference type="SMART" id="SM00382"/>
    </source>
</evidence>
<evidence type="ECO:0000256" key="4">
    <source>
        <dbReference type="SAM" id="MobiDB-lite"/>
    </source>
</evidence>
<dbReference type="PANTHER" id="PTHR11638">
    <property type="entry name" value="ATP-DEPENDENT CLP PROTEASE"/>
    <property type="match status" value="1"/>
</dbReference>
<dbReference type="CDD" id="cd19499">
    <property type="entry name" value="RecA-like_ClpB_Hsp104-like"/>
    <property type="match status" value="1"/>
</dbReference>
<dbReference type="Gene3D" id="3.40.50.300">
    <property type="entry name" value="P-loop containing nucleotide triphosphate hydrolases"/>
    <property type="match status" value="1"/>
</dbReference>
<dbReference type="SMART" id="SM01086">
    <property type="entry name" value="ClpB_D2-small"/>
    <property type="match status" value="1"/>
</dbReference>
<dbReference type="PRINTS" id="PR00300">
    <property type="entry name" value="CLPPROTEASEA"/>
</dbReference>
<dbReference type="InterPro" id="IPR019489">
    <property type="entry name" value="Clp_ATPase_C"/>
</dbReference>
<dbReference type="Pfam" id="PF07724">
    <property type="entry name" value="AAA_2"/>
    <property type="match status" value="1"/>
</dbReference>
<dbReference type="InterPro" id="IPR027417">
    <property type="entry name" value="P-loop_NTPase"/>
</dbReference>
<dbReference type="GO" id="GO:0005524">
    <property type="term" value="F:ATP binding"/>
    <property type="evidence" value="ECO:0007669"/>
    <property type="project" value="UniProtKB-KW"/>
</dbReference>
<reference evidence="8" key="1">
    <citation type="submission" date="2017-08" db="EMBL/GenBank/DDBJ databases">
        <authorList>
            <person name="Grouzdev D.S."/>
            <person name="Gaisin V.A."/>
            <person name="Rysina M.S."/>
            <person name="Gorlenko V.M."/>
        </authorList>
    </citation>
    <scope>NUCLEOTIDE SEQUENCE [LARGE SCALE GENOMIC DNA]</scope>
    <source>
        <strain evidence="8">Kir15-3F</strain>
    </source>
</reference>
<feature type="region of interest" description="Disordered" evidence="4">
    <location>
        <begin position="360"/>
        <end position="404"/>
    </location>
</feature>
<dbReference type="SUPFAM" id="SSF52540">
    <property type="entry name" value="P-loop containing nucleoside triphosphate hydrolases"/>
    <property type="match status" value="1"/>
</dbReference>
<keyword evidence="8" id="KW-1185">Reference proteome</keyword>
<dbReference type="InterPro" id="IPR001270">
    <property type="entry name" value="ClpA/B"/>
</dbReference>
<protein>
    <submittedName>
        <fullName evidence="7">ATPase</fullName>
    </submittedName>
</protein>
<evidence type="ECO:0000256" key="3">
    <source>
        <dbReference type="ARBA" id="ARBA00023186"/>
    </source>
</evidence>